<dbReference type="Pfam" id="PF02458">
    <property type="entry name" value="Transferase"/>
    <property type="match status" value="2"/>
</dbReference>
<proteinExistence type="predicted"/>
<dbReference type="PANTHER" id="PTHR31642:SF310">
    <property type="entry name" value="FATTY ALCOHOL:CAFFEOYL-COA ACYLTRANSFERASE"/>
    <property type="match status" value="1"/>
</dbReference>
<gene>
    <name evidence="2" type="ORF">BCR35DRAFT_352076</name>
</gene>
<dbReference type="OrthoDB" id="444127at2759"/>
<dbReference type="InterPro" id="IPR023213">
    <property type="entry name" value="CAT-like_dom_sf"/>
</dbReference>
<name>A0A1Y2FG63_9BASI</name>
<dbReference type="GO" id="GO:0044550">
    <property type="term" value="P:secondary metabolite biosynthetic process"/>
    <property type="evidence" value="ECO:0007669"/>
    <property type="project" value="TreeGrafter"/>
</dbReference>
<evidence type="ECO:0000313" key="2">
    <source>
        <dbReference type="EMBL" id="ORY82903.1"/>
    </source>
</evidence>
<sequence length="553" mass="59878">MVASKTTTITSSTRLFPANRSTSSPHVVPLSIIDNKVLRFSPTGGYWFYDLATSFDRAALLRSLEEALNHYPQWAGQLRRRVYKPDSLSHTDRYGRLEVAWGSSDDPGVQVCLAGSSHSIADILPATQDGISTISWNGDHIPALELFPSDPLALHDTKASAGLPSAIIQLTSFACGGLCIAIKIAHPLADAQTLLSFMHDWSRIHRALSFGEPLSSPHPSFNPSQLDEAAAGNVDALDADPELMAQAQQLPLDRFDYWASSEGVPSFFAEAAKVPPEILARPTPSAPLGTAIPWSEWDVLVPVSHRLFYFSPEELARLKSLGTSPTDSSSSSLPSPPLNISHLDTLLSHIWSLITRARKLPPNTLTTLNLTLGLRPRLSPPLPSTSLGSPILLVPVRADAQTTSSDLATTASSIRSTVNLFDSSALGAVLHEAAFEDSPSRYWGGFLGERHTIVTSWTRLGVWEIDFGFGASGELKPEERKGRGKPRWVLPLMPHCDGLVQVMEGSGRGCSSADGGEEGPGRRRGWQEDGALVGLYLKSDVMERVLADPLLHR</sequence>
<evidence type="ECO:0000313" key="3">
    <source>
        <dbReference type="Proteomes" id="UP000193467"/>
    </source>
</evidence>
<dbReference type="EMBL" id="MCGR01000020">
    <property type="protein sequence ID" value="ORY82903.1"/>
    <property type="molecule type" value="Genomic_DNA"/>
</dbReference>
<evidence type="ECO:0000256" key="1">
    <source>
        <dbReference type="ARBA" id="ARBA00022679"/>
    </source>
</evidence>
<dbReference type="Gene3D" id="3.30.559.10">
    <property type="entry name" value="Chloramphenicol acetyltransferase-like domain"/>
    <property type="match status" value="2"/>
</dbReference>
<reference evidence="2 3" key="1">
    <citation type="submission" date="2016-07" db="EMBL/GenBank/DDBJ databases">
        <title>Pervasive Adenine N6-methylation of Active Genes in Fungi.</title>
        <authorList>
            <consortium name="DOE Joint Genome Institute"/>
            <person name="Mondo S.J."/>
            <person name="Dannebaum R.O."/>
            <person name="Kuo R.C."/>
            <person name="Labutti K."/>
            <person name="Haridas S."/>
            <person name="Kuo A."/>
            <person name="Salamov A."/>
            <person name="Ahrendt S.R."/>
            <person name="Lipzen A."/>
            <person name="Sullivan W."/>
            <person name="Andreopoulos W.B."/>
            <person name="Clum A."/>
            <person name="Lindquist E."/>
            <person name="Daum C."/>
            <person name="Ramamoorthy G.K."/>
            <person name="Gryganskyi A."/>
            <person name="Culley D."/>
            <person name="Magnuson J.K."/>
            <person name="James T.Y."/>
            <person name="O'Malley M.A."/>
            <person name="Stajich J.E."/>
            <person name="Spatafora J.W."/>
            <person name="Visel A."/>
            <person name="Grigoriev I.V."/>
        </authorList>
    </citation>
    <scope>NUCLEOTIDE SEQUENCE [LARGE SCALE GENOMIC DNA]</scope>
    <source>
        <strain evidence="2 3">62-1032</strain>
    </source>
</reference>
<dbReference type="GO" id="GO:0016747">
    <property type="term" value="F:acyltransferase activity, transferring groups other than amino-acyl groups"/>
    <property type="evidence" value="ECO:0007669"/>
    <property type="project" value="TreeGrafter"/>
</dbReference>
<comment type="caution">
    <text evidence="2">The sequence shown here is derived from an EMBL/GenBank/DDBJ whole genome shotgun (WGS) entry which is preliminary data.</text>
</comment>
<dbReference type="STRING" id="106004.A0A1Y2FG63"/>
<organism evidence="2 3">
    <name type="scientific">Leucosporidium creatinivorum</name>
    <dbReference type="NCBI Taxonomy" id="106004"/>
    <lineage>
        <taxon>Eukaryota</taxon>
        <taxon>Fungi</taxon>
        <taxon>Dikarya</taxon>
        <taxon>Basidiomycota</taxon>
        <taxon>Pucciniomycotina</taxon>
        <taxon>Microbotryomycetes</taxon>
        <taxon>Leucosporidiales</taxon>
        <taxon>Leucosporidium</taxon>
    </lineage>
</organism>
<protein>
    <submittedName>
        <fullName evidence="2">Transferase family-domain-containing protein</fullName>
    </submittedName>
</protein>
<dbReference type="InterPro" id="IPR050317">
    <property type="entry name" value="Plant_Fungal_Acyltransferase"/>
</dbReference>
<keyword evidence="1 2" id="KW-0808">Transferase</keyword>
<dbReference type="PANTHER" id="PTHR31642">
    <property type="entry name" value="TRICHOTHECENE 3-O-ACETYLTRANSFERASE"/>
    <property type="match status" value="1"/>
</dbReference>
<keyword evidence="3" id="KW-1185">Reference proteome</keyword>
<dbReference type="AlphaFoldDB" id="A0A1Y2FG63"/>
<dbReference type="Proteomes" id="UP000193467">
    <property type="component" value="Unassembled WGS sequence"/>
</dbReference>
<accession>A0A1Y2FG63</accession>
<dbReference type="InParanoid" id="A0A1Y2FG63"/>